<reference evidence="1" key="1">
    <citation type="submission" date="2023-06" db="EMBL/GenBank/DDBJ databases">
        <title>Genome-scale phylogeny and comparative genomics of the fungal order Sordariales.</title>
        <authorList>
            <consortium name="Lawrence Berkeley National Laboratory"/>
            <person name="Hensen N."/>
            <person name="Bonometti L."/>
            <person name="Westerberg I."/>
            <person name="Brannstrom I.O."/>
            <person name="Guillou S."/>
            <person name="Cros-Aarteil S."/>
            <person name="Calhoun S."/>
            <person name="Haridas S."/>
            <person name="Kuo A."/>
            <person name="Mondo S."/>
            <person name="Pangilinan J."/>
            <person name="Riley R."/>
            <person name="Labutti K."/>
            <person name="Andreopoulos B."/>
            <person name="Lipzen A."/>
            <person name="Chen C."/>
            <person name="Yanf M."/>
            <person name="Daum C."/>
            <person name="Ng V."/>
            <person name="Clum A."/>
            <person name="Steindorff A."/>
            <person name="Ohm R."/>
            <person name="Martin F."/>
            <person name="Silar P."/>
            <person name="Natvig D."/>
            <person name="Lalanne C."/>
            <person name="Gautier V."/>
            <person name="Ament-Velasquez S.L."/>
            <person name="Kruys A."/>
            <person name="Hutchinson M.I."/>
            <person name="Powell A.J."/>
            <person name="Barry K."/>
            <person name="Miller A.N."/>
            <person name="Grigoriev I.V."/>
            <person name="Debuchy R."/>
            <person name="Gladieux P."/>
            <person name="Thoren M.H."/>
            <person name="Johannesson H."/>
        </authorList>
    </citation>
    <scope>NUCLEOTIDE SEQUENCE</scope>
    <source>
        <strain evidence="1">SMH4607-1</strain>
    </source>
</reference>
<name>A0AA40AF07_9PEZI</name>
<evidence type="ECO:0000313" key="1">
    <source>
        <dbReference type="EMBL" id="KAK0714647.1"/>
    </source>
</evidence>
<keyword evidence="2" id="KW-1185">Reference proteome</keyword>
<dbReference type="EMBL" id="JAUKUA010000004">
    <property type="protein sequence ID" value="KAK0714647.1"/>
    <property type="molecule type" value="Genomic_DNA"/>
</dbReference>
<protein>
    <submittedName>
        <fullName evidence="1">Uncharacterized protein</fullName>
    </submittedName>
</protein>
<comment type="caution">
    <text evidence="1">The sequence shown here is derived from an EMBL/GenBank/DDBJ whole genome shotgun (WGS) entry which is preliminary data.</text>
</comment>
<sequence>MNIQPCYPQNNGFSDTRNSDIMPHSSLNVSKFQTRFNSILSPHFNPVFTHTPHTKNCIFATTDGYHLCFPPELKTAYPYISDSTVPRNWSSRFPLFIPVHSPPDRPPHLTASHLNQNQSRARTKPCLTISCIPYSPEPKKNSDKPLLNVSRVSLLQVQIRYSSASSSAACLEVQPS</sequence>
<organism evidence="1 2">
    <name type="scientific">Lasiosphaeris hirsuta</name>
    <dbReference type="NCBI Taxonomy" id="260670"/>
    <lineage>
        <taxon>Eukaryota</taxon>
        <taxon>Fungi</taxon>
        <taxon>Dikarya</taxon>
        <taxon>Ascomycota</taxon>
        <taxon>Pezizomycotina</taxon>
        <taxon>Sordariomycetes</taxon>
        <taxon>Sordariomycetidae</taxon>
        <taxon>Sordariales</taxon>
        <taxon>Lasiosphaeriaceae</taxon>
        <taxon>Lasiosphaeris</taxon>
    </lineage>
</organism>
<dbReference type="AlphaFoldDB" id="A0AA40AF07"/>
<gene>
    <name evidence="1" type="ORF">B0H67DRAFT_218256</name>
</gene>
<proteinExistence type="predicted"/>
<evidence type="ECO:0000313" key="2">
    <source>
        <dbReference type="Proteomes" id="UP001172102"/>
    </source>
</evidence>
<accession>A0AA40AF07</accession>
<dbReference type="Proteomes" id="UP001172102">
    <property type="component" value="Unassembled WGS sequence"/>
</dbReference>